<protein>
    <submittedName>
        <fullName evidence="2">Uncharacterized protein</fullName>
    </submittedName>
</protein>
<reference evidence="2" key="1">
    <citation type="submission" date="2014-09" db="EMBL/GenBank/DDBJ databases">
        <authorList>
            <person name="Magalhaes I.L.F."/>
            <person name="Oliveira U."/>
            <person name="Santos F.R."/>
            <person name="Vidigal T.H.D.A."/>
            <person name="Brescovit A.D."/>
            <person name="Santos A.J."/>
        </authorList>
    </citation>
    <scope>NUCLEOTIDE SEQUENCE</scope>
    <source>
        <tissue evidence="2">Shoot tissue taken approximately 20 cm above the soil surface</tissue>
    </source>
</reference>
<name>A0A0A9D397_ARUDO</name>
<organism evidence="2">
    <name type="scientific">Arundo donax</name>
    <name type="common">Giant reed</name>
    <name type="synonym">Donax arundinaceus</name>
    <dbReference type="NCBI Taxonomy" id="35708"/>
    <lineage>
        <taxon>Eukaryota</taxon>
        <taxon>Viridiplantae</taxon>
        <taxon>Streptophyta</taxon>
        <taxon>Embryophyta</taxon>
        <taxon>Tracheophyta</taxon>
        <taxon>Spermatophyta</taxon>
        <taxon>Magnoliopsida</taxon>
        <taxon>Liliopsida</taxon>
        <taxon>Poales</taxon>
        <taxon>Poaceae</taxon>
        <taxon>PACMAD clade</taxon>
        <taxon>Arundinoideae</taxon>
        <taxon>Arundineae</taxon>
        <taxon>Arundo</taxon>
    </lineage>
</organism>
<proteinExistence type="predicted"/>
<reference evidence="2" key="2">
    <citation type="journal article" date="2015" name="Data Brief">
        <title>Shoot transcriptome of the giant reed, Arundo donax.</title>
        <authorList>
            <person name="Barrero R.A."/>
            <person name="Guerrero F.D."/>
            <person name="Moolhuijzen P."/>
            <person name="Goolsby J.A."/>
            <person name="Tidwell J."/>
            <person name="Bellgard S.E."/>
            <person name="Bellgard M.I."/>
        </authorList>
    </citation>
    <scope>NUCLEOTIDE SEQUENCE</scope>
    <source>
        <tissue evidence="2">Shoot tissue taken approximately 20 cm above the soil surface</tissue>
    </source>
</reference>
<accession>A0A0A9D397</accession>
<evidence type="ECO:0000313" key="2">
    <source>
        <dbReference type="EMBL" id="JAD82306.1"/>
    </source>
</evidence>
<dbReference type="AlphaFoldDB" id="A0A0A9D397"/>
<sequence>MSNWPLPKTKRHKDHPLPGSSPQRRTSHFFSLQGLAPSMRLNWQLQWCVVEFLYLFVSGIACLDRAFPFHQLDHSSSILLFFEKLVRAPSSSNPCCTCFRFFVDTIWQWLILEHLMRLRVATADPVGGNIHTGIA</sequence>
<feature type="region of interest" description="Disordered" evidence="1">
    <location>
        <begin position="1"/>
        <end position="25"/>
    </location>
</feature>
<evidence type="ECO:0000256" key="1">
    <source>
        <dbReference type="SAM" id="MobiDB-lite"/>
    </source>
</evidence>
<dbReference type="EMBL" id="GBRH01215589">
    <property type="protein sequence ID" value="JAD82306.1"/>
    <property type="molecule type" value="Transcribed_RNA"/>
</dbReference>